<accession>A0A081BT26</accession>
<reference evidence="1" key="1">
    <citation type="journal article" date="2015" name="PeerJ">
        <title>First genomic representation of candidate bacterial phylum KSB3 points to enhanced environmental sensing as a trigger of wastewater bulking.</title>
        <authorList>
            <person name="Sekiguchi Y."/>
            <person name="Ohashi A."/>
            <person name="Parks D.H."/>
            <person name="Yamauchi T."/>
            <person name="Tyson G.W."/>
            <person name="Hugenholtz P."/>
        </authorList>
    </citation>
    <scope>NUCLEOTIDE SEQUENCE [LARGE SCALE GENOMIC DNA]</scope>
</reference>
<proteinExistence type="predicted"/>
<dbReference type="Proteomes" id="UP000030700">
    <property type="component" value="Unassembled WGS sequence"/>
</dbReference>
<dbReference type="HOGENOM" id="CLU_1966213_0_0_0"/>
<dbReference type="EMBL" id="DF820461">
    <property type="protein sequence ID" value="GAK54557.1"/>
    <property type="molecule type" value="Genomic_DNA"/>
</dbReference>
<name>A0A081BT26_9BACT</name>
<organism evidence="1">
    <name type="scientific">Candidatus Moduliflexus flocculans</name>
    <dbReference type="NCBI Taxonomy" id="1499966"/>
    <lineage>
        <taxon>Bacteria</taxon>
        <taxon>Candidatus Moduliflexota</taxon>
        <taxon>Candidatus Moduliflexia</taxon>
        <taxon>Candidatus Moduliflexales</taxon>
        <taxon>Candidatus Moduliflexaceae</taxon>
    </lineage>
</organism>
<keyword evidence="2" id="KW-1185">Reference proteome</keyword>
<dbReference type="AlphaFoldDB" id="A0A081BT26"/>
<protein>
    <recommendedName>
        <fullName evidence="3">Nucleoside 2-deoxyribosyltransferase</fullName>
    </recommendedName>
</protein>
<gene>
    <name evidence="1" type="ORF">U14_05844</name>
</gene>
<evidence type="ECO:0000313" key="2">
    <source>
        <dbReference type="Proteomes" id="UP000030700"/>
    </source>
</evidence>
<evidence type="ECO:0000313" key="1">
    <source>
        <dbReference type="EMBL" id="GAK54557.1"/>
    </source>
</evidence>
<sequence>MRAFLTGHDDALWRSEISDYLLERQIVVINPIDVAPDSAFVFKQFKILESCDLLIAYFAGVERRPLAAMLAIGYASKLAKEVMIVDDAPRPNRWRMPYAHSFPNLRYLKNYLDIFLGAPRKQPRLVG</sequence>
<evidence type="ECO:0008006" key="3">
    <source>
        <dbReference type="Google" id="ProtNLM"/>
    </source>
</evidence>